<dbReference type="InterPro" id="IPR000073">
    <property type="entry name" value="AB_hydrolase_1"/>
</dbReference>
<dbReference type="InterPro" id="IPR029058">
    <property type="entry name" value="AB_hydrolase_fold"/>
</dbReference>
<feature type="chain" id="PRO_5040899416" evidence="1">
    <location>
        <begin position="34"/>
        <end position="343"/>
    </location>
</feature>
<evidence type="ECO:0000259" key="2">
    <source>
        <dbReference type="Pfam" id="PF00561"/>
    </source>
</evidence>
<sequence length="343" mass="36894">MTASPLLPRRSFLGKAALGLAATQLTSIVPAFAQSAAAAAAGSARRLEPLRSIEAGSLRIGYHEAGPADGAPVILLHGWPYDIHMFVDVAPRLAAAGFRVIVPYLRGYGTTRFLSADTPRNGQQSAVAVDIIALMDALKISAATVAGCDWGARTACIMAALWPQRVKALVSVSGYLIGSQEAGNAPLPPQAELQWWYQYYFATERGRAGYEKNRHDFAKLIWQLASPKWNFDAATFERSAVAFENPDHVAITVHNYRWRLGLAEGEAKYQALENRLAQAPVIGVPTITLEGDANGAPHPEPAAYAKKFSGRYEHRLVSGGIGHNLPQEAPEAFAQAVLDVARG</sequence>
<dbReference type="PRINTS" id="PR00412">
    <property type="entry name" value="EPOXHYDRLASE"/>
</dbReference>
<dbReference type="Gene3D" id="3.40.50.1820">
    <property type="entry name" value="alpha/beta hydrolase"/>
    <property type="match status" value="1"/>
</dbReference>
<evidence type="ECO:0000313" key="4">
    <source>
        <dbReference type="Proteomes" id="UP000265619"/>
    </source>
</evidence>
<dbReference type="Proteomes" id="UP000265619">
    <property type="component" value="Unassembled WGS sequence"/>
</dbReference>
<accession>A0A9X8GTC6</accession>
<keyword evidence="4" id="KW-1185">Reference proteome</keyword>
<keyword evidence="3" id="KW-0378">Hydrolase</keyword>
<comment type="caution">
    <text evidence="3">The sequence shown here is derived from an EMBL/GenBank/DDBJ whole genome shotgun (WGS) entry which is preliminary data.</text>
</comment>
<keyword evidence="1" id="KW-0732">Signal</keyword>
<protein>
    <submittedName>
        <fullName evidence="3">Alpha/beta hydrolase</fullName>
    </submittedName>
</protein>
<dbReference type="PROSITE" id="PS51318">
    <property type="entry name" value="TAT"/>
    <property type="match status" value="1"/>
</dbReference>
<name>A0A9X8GTC6_9BURK</name>
<dbReference type="Pfam" id="PF00561">
    <property type="entry name" value="Abhydrolase_1"/>
    <property type="match status" value="1"/>
</dbReference>
<proteinExistence type="predicted"/>
<feature type="signal peptide" evidence="1">
    <location>
        <begin position="1"/>
        <end position="33"/>
    </location>
</feature>
<dbReference type="EMBL" id="QXMN01000034">
    <property type="protein sequence ID" value="RIX76237.1"/>
    <property type="molecule type" value="Genomic_DNA"/>
</dbReference>
<organism evidence="3 4">
    <name type="scientific">Acidovorax cavernicola</name>
    <dbReference type="NCBI Taxonomy" id="1675792"/>
    <lineage>
        <taxon>Bacteria</taxon>
        <taxon>Pseudomonadati</taxon>
        <taxon>Pseudomonadota</taxon>
        <taxon>Betaproteobacteria</taxon>
        <taxon>Burkholderiales</taxon>
        <taxon>Comamonadaceae</taxon>
        <taxon>Acidovorax</taxon>
    </lineage>
</organism>
<dbReference type="AlphaFoldDB" id="A0A9X8GTC6"/>
<dbReference type="OrthoDB" id="9780765at2"/>
<dbReference type="InterPro" id="IPR050266">
    <property type="entry name" value="AB_hydrolase_sf"/>
</dbReference>
<gene>
    <name evidence="3" type="ORF">D3H34_22735</name>
</gene>
<feature type="domain" description="AB hydrolase-1" evidence="2">
    <location>
        <begin position="72"/>
        <end position="201"/>
    </location>
</feature>
<evidence type="ECO:0000313" key="3">
    <source>
        <dbReference type="EMBL" id="RIX76237.1"/>
    </source>
</evidence>
<dbReference type="InterPro" id="IPR006311">
    <property type="entry name" value="TAT_signal"/>
</dbReference>
<reference evidence="3 4" key="1">
    <citation type="submission" date="2018-09" db="EMBL/GenBank/DDBJ databases">
        <title>Acidovorax cavernicola nov. sp. isolated from Gruta de las Maravillas (Aracena, Spain).</title>
        <authorList>
            <person name="Jurado V."/>
            <person name="Gutierrez-Patricio S."/>
            <person name="Gonzalez-Pimentel J.L."/>
            <person name="Miller A.Z."/>
            <person name="Laiz L."/>
            <person name="Saiz-Jimenez C."/>
        </authorList>
    </citation>
    <scope>NUCLEOTIDE SEQUENCE [LARGE SCALE GENOMIC DNA]</scope>
    <source>
        <strain evidence="3 4">1011MAR4D40.2</strain>
    </source>
</reference>
<evidence type="ECO:0000256" key="1">
    <source>
        <dbReference type="SAM" id="SignalP"/>
    </source>
</evidence>
<dbReference type="SUPFAM" id="SSF53474">
    <property type="entry name" value="alpha/beta-Hydrolases"/>
    <property type="match status" value="1"/>
</dbReference>
<dbReference type="PANTHER" id="PTHR43798">
    <property type="entry name" value="MONOACYLGLYCEROL LIPASE"/>
    <property type="match status" value="1"/>
</dbReference>
<dbReference type="RefSeq" id="WP_119556517.1">
    <property type="nucleotide sequence ID" value="NZ_QXMN01000034.1"/>
</dbReference>
<dbReference type="InterPro" id="IPR000639">
    <property type="entry name" value="Epox_hydrolase-like"/>
</dbReference>
<dbReference type="GO" id="GO:0016787">
    <property type="term" value="F:hydrolase activity"/>
    <property type="evidence" value="ECO:0007669"/>
    <property type="project" value="UniProtKB-KW"/>
</dbReference>